<dbReference type="EMBL" id="VNJK01000007">
    <property type="protein sequence ID" value="TVX85562.1"/>
    <property type="molecule type" value="Genomic_DNA"/>
</dbReference>
<accession>A0A559ID14</accession>
<evidence type="ECO:0000313" key="2">
    <source>
        <dbReference type="Proteomes" id="UP000318102"/>
    </source>
</evidence>
<gene>
    <name evidence="1" type="ORF">FPZ44_24715</name>
</gene>
<comment type="caution">
    <text evidence="1">The sequence shown here is derived from an EMBL/GenBank/DDBJ whole genome shotgun (WGS) entry which is preliminary data.</text>
</comment>
<reference evidence="1 2" key="1">
    <citation type="submission" date="2019-07" db="EMBL/GenBank/DDBJ databases">
        <authorList>
            <person name="Kim J."/>
        </authorList>
    </citation>
    <scope>NUCLEOTIDE SEQUENCE [LARGE SCALE GENOMIC DNA]</scope>
    <source>
        <strain evidence="1 2">N4</strain>
    </source>
</reference>
<dbReference type="SUPFAM" id="SSF144206">
    <property type="entry name" value="NOB1 zinc finger-like"/>
    <property type="match status" value="1"/>
</dbReference>
<sequence>MEHIERLLDVIQKEGINLKVSAIHSMTGSFSLIINSNNAPTIYLPSEATNVTNDYAHSLSHELGHWLYIKKMSLAGRKLHLLRRQKWKNGEYRYFLFIWWDEIMAWVIGYKVCKHLGLSTDGFEETAWKAFRTYLKRPIQLNIQVINDMELKKLERECIKCFFDGIEEEMMFCPYCGNQTLKNRMNTNLTLK</sequence>
<proteinExistence type="predicted"/>
<evidence type="ECO:0000313" key="1">
    <source>
        <dbReference type="EMBL" id="TVX85562.1"/>
    </source>
</evidence>
<dbReference type="Proteomes" id="UP000318102">
    <property type="component" value="Unassembled WGS sequence"/>
</dbReference>
<keyword evidence="2" id="KW-1185">Reference proteome</keyword>
<name>A0A559ID14_9BACL</name>
<dbReference type="InterPro" id="IPR036283">
    <property type="entry name" value="NOB1_Zf-like_sf"/>
</dbReference>
<protein>
    <submittedName>
        <fullName evidence="1">Uncharacterized protein</fullName>
    </submittedName>
</protein>
<dbReference type="AlphaFoldDB" id="A0A559ID14"/>
<organism evidence="1 2">
    <name type="scientific">Paenibacillus agilis</name>
    <dbReference type="NCBI Taxonomy" id="3020863"/>
    <lineage>
        <taxon>Bacteria</taxon>
        <taxon>Bacillati</taxon>
        <taxon>Bacillota</taxon>
        <taxon>Bacilli</taxon>
        <taxon>Bacillales</taxon>
        <taxon>Paenibacillaceae</taxon>
        <taxon>Paenibacillus</taxon>
    </lineage>
</organism>